<dbReference type="EMBL" id="LBBL01000187">
    <property type="protein sequence ID" value="KKF94025.1"/>
    <property type="molecule type" value="Genomic_DNA"/>
</dbReference>
<feature type="compositionally biased region" description="Polar residues" evidence="1">
    <location>
        <begin position="23"/>
        <end position="52"/>
    </location>
</feature>
<comment type="caution">
    <text evidence="2">The sequence shown here is derived from an EMBL/GenBank/DDBJ whole genome shotgun (WGS) entry which is preliminary data.</text>
</comment>
<evidence type="ECO:0000313" key="3">
    <source>
        <dbReference type="Proteomes" id="UP000034841"/>
    </source>
</evidence>
<feature type="region of interest" description="Disordered" evidence="1">
    <location>
        <begin position="108"/>
        <end position="140"/>
    </location>
</feature>
<organism evidence="2 3">
    <name type="scientific">Ceratocystis fimbriata f. sp. platani</name>
    <dbReference type="NCBI Taxonomy" id="88771"/>
    <lineage>
        <taxon>Eukaryota</taxon>
        <taxon>Fungi</taxon>
        <taxon>Dikarya</taxon>
        <taxon>Ascomycota</taxon>
        <taxon>Pezizomycotina</taxon>
        <taxon>Sordariomycetes</taxon>
        <taxon>Hypocreomycetidae</taxon>
        <taxon>Microascales</taxon>
        <taxon>Ceratocystidaceae</taxon>
        <taxon>Ceratocystis</taxon>
    </lineage>
</organism>
<sequence>MPMSRATTPASTPPSPLEHPQAESMTPQASAVQPSRAQISIFSGSQASSDQSHGYFRRERSSTIASSDIDGGDAASRDDDTDFRSERDIVFDSIRTHSSMLNRTVETPLESVFNDSPPGTTTGRTSSRRSPLPAHIRSQSVPVVNDPSENAVANANPKFGTWGMGSKTASEDWGEDFEFGDEPTAIDANTADSELRSSFLMLQLWEEAEGIIALASPDDEELESGVEAPASPIDFPSDLSDQVLDDSFDEADISRLDDLENPDHNISSDNVPTNPVFARRRSVLMPDDDIFGGGGSTLRRWLNKLAICVAVLLACSISMIRFPKVLCPESPIYSPPRTIDAEHFVLSSGGGSRYGAI</sequence>
<keyword evidence="3" id="KW-1185">Reference proteome</keyword>
<feature type="region of interest" description="Disordered" evidence="1">
    <location>
        <begin position="1"/>
        <end position="86"/>
    </location>
</feature>
<dbReference type="AlphaFoldDB" id="A0A0F8B2H7"/>
<name>A0A0F8B2H7_CERFI</name>
<accession>A0A0F8B2H7</accession>
<feature type="compositionally biased region" description="Low complexity" evidence="1">
    <location>
        <begin position="116"/>
        <end position="131"/>
    </location>
</feature>
<dbReference type="Proteomes" id="UP000034841">
    <property type="component" value="Unassembled WGS sequence"/>
</dbReference>
<proteinExistence type="predicted"/>
<feature type="compositionally biased region" description="Low complexity" evidence="1">
    <location>
        <begin position="1"/>
        <end position="10"/>
    </location>
</feature>
<gene>
    <name evidence="2" type="ORF">CFO_g3612</name>
</gene>
<evidence type="ECO:0000313" key="2">
    <source>
        <dbReference type="EMBL" id="KKF94025.1"/>
    </source>
</evidence>
<feature type="compositionally biased region" description="Basic and acidic residues" evidence="1">
    <location>
        <begin position="75"/>
        <end position="86"/>
    </location>
</feature>
<dbReference type="OrthoDB" id="5346713at2759"/>
<reference evidence="2 3" key="1">
    <citation type="submission" date="2015-04" db="EMBL/GenBank/DDBJ databases">
        <title>Genome sequence of Ceratocystis platani, a major pathogen of plane trees.</title>
        <authorList>
            <person name="Belbahri L."/>
        </authorList>
    </citation>
    <scope>NUCLEOTIDE SEQUENCE [LARGE SCALE GENOMIC DNA]</scope>
    <source>
        <strain evidence="2 3">CFO</strain>
    </source>
</reference>
<evidence type="ECO:0000256" key="1">
    <source>
        <dbReference type="SAM" id="MobiDB-lite"/>
    </source>
</evidence>
<protein>
    <submittedName>
        <fullName evidence="2">Uncharacterized protein</fullName>
    </submittedName>
</protein>